<protein>
    <recommendedName>
        <fullName evidence="14">Small-conductance mechanosensitive channel</fullName>
    </recommendedName>
</protein>
<feature type="transmembrane region" description="Helical" evidence="8">
    <location>
        <begin position="410"/>
        <end position="431"/>
    </location>
</feature>
<dbReference type="OrthoDB" id="9799209at2"/>
<dbReference type="Gene3D" id="3.30.70.100">
    <property type="match status" value="1"/>
</dbReference>
<evidence type="ECO:0000256" key="9">
    <source>
        <dbReference type="SAM" id="SignalP"/>
    </source>
</evidence>
<keyword evidence="5 8" id="KW-1133">Transmembrane helix</keyword>
<feature type="transmembrane region" description="Helical" evidence="8">
    <location>
        <begin position="260"/>
        <end position="281"/>
    </location>
</feature>
<dbReference type="Pfam" id="PF00924">
    <property type="entry name" value="MS_channel_2nd"/>
    <property type="match status" value="1"/>
</dbReference>
<feature type="chain" id="PRO_5001756183" description="Small-conductance mechanosensitive channel" evidence="9">
    <location>
        <begin position="31"/>
        <end position="857"/>
    </location>
</feature>
<feature type="transmembrane region" description="Helical" evidence="8">
    <location>
        <begin position="437"/>
        <end position="456"/>
    </location>
</feature>
<dbReference type="InterPro" id="IPR011066">
    <property type="entry name" value="MscS_channel_C_sf"/>
</dbReference>
<dbReference type="GO" id="GO:0005886">
    <property type="term" value="C:plasma membrane"/>
    <property type="evidence" value="ECO:0007669"/>
    <property type="project" value="UniProtKB-SubCell"/>
</dbReference>
<reference evidence="12 13" key="1">
    <citation type="submission" date="2014-08" db="EMBL/GenBank/DDBJ databases">
        <title>Whole genome shotgun sequence of Rhizobium rubi NBRC 13261.</title>
        <authorList>
            <person name="Katano-Makiyama Y."/>
            <person name="Hosoyama A."/>
            <person name="Hashimoto M."/>
            <person name="Hosoyama Y."/>
            <person name="Noguchi M."/>
            <person name="Tsuchikane K."/>
            <person name="Uohara A."/>
            <person name="Ohji S."/>
            <person name="Ichikawa N."/>
            <person name="Kimura A."/>
            <person name="Yamazoe A."/>
            <person name="Fujita N."/>
        </authorList>
    </citation>
    <scope>NUCLEOTIDE SEQUENCE [LARGE SCALE GENOMIC DNA]</scope>
    <source>
        <strain evidence="12 13">NBRC 13261</strain>
    </source>
</reference>
<feature type="transmembrane region" description="Helical" evidence="8">
    <location>
        <begin position="582"/>
        <end position="605"/>
    </location>
</feature>
<dbReference type="InterPro" id="IPR023408">
    <property type="entry name" value="MscS_beta-dom_sf"/>
</dbReference>
<evidence type="ECO:0000256" key="8">
    <source>
        <dbReference type="SAM" id="Phobius"/>
    </source>
</evidence>
<comment type="subcellular location">
    <subcellularLocation>
        <location evidence="1">Cell membrane</location>
        <topology evidence="1">Multi-pass membrane protein</topology>
    </subcellularLocation>
</comment>
<comment type="similarity">
    <text evidence="2">Belongs to the MscS (TC 1.A.23) family.</text>
</comment>
<dbReference type="Proteomes" id="UP000028701">
    <property type="component" value="Unassembled WGS sequence"/>
</dbReference>
<dbReference type="PANTHER" id="PTHR30347:SF1">
    <property type="entry name" value="MECHANOSENSITIVE CHANNEL MSCK"/>
    <property type="match status" value="1"/>
</dbReference>
<dbReference type="SUPFAM" id="SSF50182">
    <property type="entry name" value="Sm-like ribonucleoproteins"/>
    <property type="match status" value="1"/>
</dbReference>
<evidence type="ECO:0000256" key="2">
    <source>
        <dbReference type="ARBA" id="ARBA00008017"/>
    </source>
</evidence>
<dbReference type="PANTHER" id="PTHR30347">
    <property type="entry name" value="POTASSIUM CHANNEL RELATED"/>
    <property type="match status" value="1"/>
</dbReference>
<feature type="compositionally biased region" description="Basic and acidic residues" evidence="7">
    <location>
        <begin position="829"/>
        <end position="847"/>
    </location>
</feature>
<evidence type="ECO:0000256" key="6">
    <source>
        <dbReference type="ARBA" id="ARBA00023136"/>
    </source>
</evidence>
<feature type="transmembrane region" description="Helical" evidence="8">
    <location>
        <begin position="293"/>
        <end position="315"/>
    </location>
</feature>
<dbReference type="Pfam" id="PF21082">
    <property type="entry name" value="MS_channel_3rd"/>
    <property type="match status" value="1"/>
</dbReference>
<dbReference type="Gene3D" id="2.30.30.60">
    <property type="match status" value="1"/>
</dbReference>
<evidence type="ECO:0000256" key="5">
    <source>
        <dbReference type="ARBA" id="ARBA00022989"/>
    </source>
</evidence>
<evidence type="ECO:0000256" key="4">
    <source>
        <dbReference type="ARBA" id="ARBA00022692"/>
    </source>
</evidence>
<feature type="transmembrane region" description="Helical" evidence="8">
    <location>
        <begin position="217"/>
        <end position="239"/>
    </location>
</feature>
<dbReference type="InterPro" id="IPR052702">
    <property type="entry name" value="MscS-like_channel"/>
</dbReference>
<keyword evidence="9" id="KW-0732">Signal</keyword>
<dbReference type="RefSeq" id="WP_081880050.1">
    <property type="nucleotide sequence ID" value="NZ_BBJU01000013.1"/>
</dbReference>
<evidence type="ECO:0000256" key="3">
    <source>
        <dbReference type="ARBA" id="ARBA00022475"/>
    </source>
</evidence>
<evidence type="ECO:0000313" key="12">
    <source>
        <dbReference type="EMBL" id="GAK70712.1"/>
    </source>
</evidence>
<feature type="signal peptide" evidence="9">
    <location>
        <begin position="1"/>
        <end position="30"/>
    </location>
</feature>
<keyword evidence="6 8" id="KW-0472">Membrane</keyword>
<feature type="transmembrane region" description="Helical" evidence="8">
    <location>
        <begin position="537"/>
        <end position="561"/>
    </location>
</feature>
<gene>
    <name evidence="12" type="ORF">RRU01S_13_00500</name>
</gene>
<evidence type="ECO:0000256" key="7">
    <source>
        <dbReference type="SAM" id="MobiDB-lite"/>
    </source>
</evidence>
<dbReference type="InterPro" id="IPR006685">
    <property type="entry name" value="MscS_channel_2nd"/>
</dbReference>
<proteinExistence type="inferred from homology"/>
<feature type="transmembrane region" description="Helical" evidence="8">
    <location>
        <begin position="611"/>
        <end position="640"/>
    </location>
</feature>
<feature type="domain" description="Mechanosensitive ion channel MscS C-terminal" evidence="11">
    <location>
        <begin position="702"/>
        <end position="784"/>
    </location>
</feature>
<dbReference type="InterPro" id="IPR011014">
    <property type="entry name" value="MscS_channel_TM-2"/>
</dbReference>
<dbReference type="GO" id="GO:0008381">
    <property type="term" value="F:mechanosensitive monoatomic ion channel activity"/>
    <property type="evidence" value="ECO:0007669"/>
    <property type="project" value="UniProtKB-ARBA"/>
</dbReference>
<organism evidence="12 13">
    <name type="scientific">Agrobacterium rubi TR3 = NBRC 13261</name>
    <dbReference type="NCBI Taxonomy" id="1368415"/>
    <lineage>
        <taxon>Bacteria</taxon>
        <taxon>Pseudomonadati</taxon>
        <taxon>Pseudomonadota</taxon>
        <taxon>Alphaproteobacteria</taxon>
        <taxon>Hyphomicrobiales</taxon>
        <taxon>Rhizobiaceae</taxon>
        <taxon>Rhizobium/Agrobacterium group</taxon>
        <taxon>Agrobacterium</taxon>
    </lineage>
</organism>
<keyword evidence="4 8" id="KW-0812">Transmembrane</keyword>
<comment type="caution">
    <text evidence="12">The sequence shown here is derived from an EMBL/GenBank/DDBJ whole genome shotgun (WGS) entry which is preliminary data.</text>
</comment>
<feature type="region of interest" description="Disordered" evidence="7">
    <location>
        <begin position="821"/>
        <end position="857"/>
    </location>
</feature>
<dbReference type="InterPro" id="IPR049278">
    <property type="entry name" value="MS_channel_C"/>
</dbReference>
<dbReference type="InterPro" id="IPR010920">
    <property type="entry name" value="LSM_dom_sf"/>
</dbReference>
<dbReference type="EMBL" id="BBJU01000013">
    <property type="protein sequence ID" value="GAK70712.1"/>
    <property type="molecule type" value="Genomic_DNA"/>
</dbReference>
<feature type="domain" description="Mechanosensitive ion channel MscS" evidence="10">
    <location>
        <begin position="627"/>
        <end position="694"/>
    </location>
</feature>
<evidence type="ECO:0008006" key="14">
    <source>
        <dbReference type="Google" id="ProtNLM"/>
    </source>
</evidence>
<feature type="transmembrane region" description="Helical" evidence="8">
    <location>
        <begin position="496"/>
        <end position="517"/>
    </location>
</feature>
<dbReference type="Gene3D" id="1.10.287.1260">
    <property type="match status" value="1"/>
</dbReference>
<dbReference type="eggNOG" id="COG3264">
    <property type="taxonomic scope" value="Bacteria"/>
</dbReference>
<evidence type="ECO:0000313" key="13">
    <source>
        <dbReference type="Proteomes" id="UP000028701"/>
    </source>
</evidence>
<evidence type="ECO:0000259" key="11">
    <source>
        <dbReference type="Pfam" id="PF21082"/>
    </source>
</evidence>
<evidence type="ECO:0000256" key="1">
    <source>
        <dbReference type="ARBA" id="ARBA00004651"/>
    </source>
</evidence>
<keyword evidence="3" id="KW-1003">Cell membrane</keyword>
<feature type="transmembrane region" description="Helical" evidence="8">
    <location>
        <begin position="335"/>
        <end position="355"/>
    </location>
</feature>
<name>A0A081CVL6_9HYPH</name>
<dbReference type="SUPFAM" id="SSF82861">
    <property type="entry name" value="Mechanosensitive channel protein MscS (YggB), transmembrane region"/>
    <property type="match status" value="1"/>
</dbReference>
<dbReference type="SUPFAM" id="SSF82689">
    <property type="entry name" value="Mechanosensitive channel protein MscS (YggB), C-terminal domain"/>
    <property type="match status" value="1"/>
</dbReference>
<evidence type="ECO:0000259" key="10">
    <source>
        <dbReference type="Pfam" id="PF00924"/>
    </source>
</evidence>
<feature type="transmembrane region" description="Helical" evidence="8">
    <location>
        <begin position="367"/>
        <end position="390"/>
    </location>
</feature>
<sequence length="857" mass="93330">MTFFRRQARLWPVLLAFMALWIIPAQTGLAQTPDATSEDSVLPVAQRAEARLVKDKAILADITQQIENKGNDDAKLVDLKGKADDLAGNAAATVGHLRTRLDEISTRITSLGEPPKEGQPPEASVVTDERTKLNAEKSQINAVLGDAESVSASAARLSNTITNLRRQLFAATLFKRTEISLPVLAEAGTEFVGEISSLSSSLTGWAIFVWNYKRVSMFGAVTLSVMAALLFMVGGYRLLGHRMERRAFSGAPSYLRRLSVAFWSTTVQSMSVFLFMSASAFLLDNFGVLRPDIAPIVFVAMSVIAFVYFVSRLTYAIFSPTQPEWRLLKVSTRGAHIISSAMLVMALVNGLDYLFSTISETLNSPLILTVAKSFVASIIIGIILFALSFLKPLASTDIEGDGRDQRMPRWLSILLRVGGLLLIGACLTGYVGLARFLATQIVSTGAVLATVYIGILSGRAISKQGIFAETLVGRYLGRRFGLGPVPLDQAGLAAGLGIYCAALAFGVPLVLFSWGFQPGDIESWAYRLLTGFSIGKTSISLISIITGILVFVIGYAVTRWFQKWLDRNVMARGQVDAGVRNSVGTGIGYLGVVVAAIFGISSAGLDLSSLALVASALSVGIGFGLQNIVSNFVSGLILLVERPFKVGDWVVTGTVEGTVKRLSVRATEIETFRGQSIIVPNSEFINSSVGNWTHRNRIQRAEIPVSVSYDTDPQRVMDILLELVKKQTPVLRNPEPHVEFLRFGEFALDFELRFHLADLSHGLTVKNNLRMEILKRFHQEGISIPMKQRNVNIHVDGDTHPKVLAELMEEEGDKALVSKTATATVPKPEMPKPEPAELTVKDAEIETTRPSARNRRG</sequence>
<dbReference type="AlphaFoldDB" id="A0A081CVL6"/>
<accession>A0A081CVL6</accession>